<protein>
    <submittedName>
        <fullName evidence="2">Uncharacterized protein</fullName>
    </submittedName>
</protein>
<proteinExistence type="predicted"/>
<accession>A0A182XTC7</accession>
<keyword evidence="3" id="KW-1185">Reference proteome</keyword>
<organism evidence="2 3">
    <name type="scientific">Anopheles quadriannulatus</name>
    <name type="common">Mosquito</name>
    <dbReference type="NCBI Taxonomy" id="34691"/>
    <lineage>
        <taxon>Eukaryota</taxon>
        <taxon>Metazoa</taxon>
        <taxon>Ecdysozoa</taxon>
        <taxon>Arthropoda</taxon>
        <taxon>Hexapoda</taxon>
        <taxon>Insecta</taxon>
        <taxon>Pterygota</taxon>
        <taxon>Neoptera</taxon>
        <taxon>Endopterygota</taxon>
        <taxon>Diptera</taxon>
        <taxon>Nematocera</taxon>
        <taxon>Culicoidea</taxon>
        <taxon>Culicidae</taxon>
        <taxon>Anophelinae</taxon>
        <taxon>Anopheles</taxon>
    </lineage>
</organism>
<sequence>KWNHPSPVARSAYCERSALYPLLLPLLPLPGCSSSSRAGVPLSLKCEFEGRRVHSSTSSSSNTAKKKTR</sequence>
<evidence type="ECO:0000313" key="3">
    <source>
        <dbReference type="Proteomes" id="UP000076407"/>
    </source>
</evidence>
<dbReference type="Proteomes" id="UP000076407">
    <property type="component" value="Unassembled WGS sequence"/>
</dbReference>
<name>A0A182XTC7_ANOQN</name>
<dbReference type="AlphaFoldDB" id="A0A182XTC7"/>
<dbReference type="VEuPathDB" id="VectorBase:AQUA015071"/>
<reference evidence="2" key="1">
    <citation type="submission" date="2020-05" db="UniProtKB">
        <authorList>
            <consortium name="EnsemblMetazoa"/>
        </authorList>
    </citation>
    <scope>IDENTIFICATION</scope>
    <source>
        <strain evidence="2">SANGQUA</strain>
    </source>
</reference>
<dbReference type="EnsemblMetazoa" id="AQUA015071-RA">
    <property type="protein sequence ID" value="AQUA015071-PA"/>
    <property type="gene ID" value="AQUA015071"/>
</dbReference>
<evidence type="ECO:0000313" key="2">
    <source>
        <dbReference type="EnsemblMetazoa" id="AQUA015071-PA"/>
    </source>
</evidence>
<feature type="region of interest" description="Disordered" evidence="1">
    <location>
        <begin position="50"/>
        <end position="69"/>
    </location>
</feature>
<evidence type="ECO:0000256" key="1">
    <source>
        <dbReference type="SAM" id="MobiDB-lite"/>
    </source>
</evidence>